<dbReference type="EMBL" id="QLMD01000007">
    <property type="protein sequence ID" value="RAJ96826.1"/>
    <property type="molecule type" value="Genomic_DNA"/>
</dbReference>
<dbReference type="InterPro" id="IPR036908">
    <property type="entry name" value="RlpA-like_sf"/>
</dbReference>
<dbReference type="GO" id="GO:0042834">
    <property type="term" value="F:peptidoglycan binding"/>
    <property type="evidence" value="ECO:0007669"/>
    <property type="project" value="InterPro"/>
</dbReference>
<dbReference type="OrthoDB" id="9779128at2"/>
<dbReference type="PANTHER" id="PTHR34183">
    <property type="entry name" value="ENDOLYTIC PEPTIDOGLYCAN TRANSGLYCOSYLASE RLPA"/>
    <property type="match status" value="1"/>
</dbReference>
<name>A0A327WUW1_9GAMM</name>
<evidence type="ECO:0000313" key="8">
    <source>
        <dbReference type="EMBL" id="RUO24231.1"/>
    </source>
</evidence>
<dbReference type="GO" id="GO:0005886">
    <property type="term" value="C:plasma membrane"/>
    <property type="evidence" value="ECO:0007669"/>
    <property type="project" value="UniProtKB-SubCell"/>
</dbReference>
<dbReference type="SUPFAM" id="SSF50685">
    <property type="entry name" value="Barwin-like endoglucanases"/>
    <property type="match status" value="1"/>
</dbReference>
<keyword evidence="4" id="KW-1003">Cell membrane</keyword>
<evidence type="ECO:0000313" key="7">
    <source>
        <dbReference type="EMBL" id="RAJ96826.1"/>
    </source>
</evidence>
<comment type="caution">
    <text evidence="7">The sequence shown here is derived from an EMBL/GenBank/DDBJ whole genome shotgun (WGS) entry which is preliminary data.</text>
</comment>
<feature type="domain" description="SPOR" evidence="6">
    <location>
        <begin position="194"/>
        <end position="269"/>
    </location>
</feature>
<dbReference type="InterPro" id="IPR034718">
    <property type="entry name" value="RlpA"/>
</dbReference>
<dbReference type="InterPro" id="IPR007730">
    <property type="entry name" value="SPOR-like_dom"/>
</dbReference>
<dbReference type="HAMAP" id="MF_02071">
    <property type="entry name" value="RlpA"/>
    <property type="match status" value="1"/>
</dbReference>
<dbReference type="InterPro" id="IPR012997">
    <property type="entry name" value="RplA"/>
</dbReference>
<keyword evidence="4" id="KW-0472">Membrane</keyword>
<dbReference type="AlphaFoldDB" id="A0A327WUW1"/>
<evidence type="ECO:0000313" key="10">
    <source>
        <dbReference type="Proteomes" id="UP000287865"/>
    </source>
</evidence>
<comment type="function">
    <text evidence="4">Lytic transglycosylase with a strong preference for naked glycan strands that lack stem peptides.</text>
</comment>
<dbReference type="FunFam" id="2.40.40.10:FF:000003">
    <property type="entry name" value="Endolytic peptidoglycan transglycosylase RlpA"/>
    <property type="match status" value="1"/>
</dbReference>
<evidence type="ECO:0000256" key="5">
    <source>
        <dbReference type="RuleBase" id="RU003495"/>
    </source>
</evidence>
<dbReference type="EMBL" id="PIPK01000007">
    <property type="protein sequence ID" value="RUO24231.1"/>
    <property type="molecule type" value="Genomic_DNA"/>
</dbReference>
<dbReference type="Pfam" id="PF05036">
    <property type="entry name" value="SPOR"/>
    <property type="match status" value="1"/>
</dbReference>
<reference evidence="8 10" key="1">
    <citation type="journal article" date="2018" name="Front. Microbiol.">
        <title>Genome-Based Analysis Reveals the Taxonomy and Diversity of the Family Idiomarinaceae.</title>
        <authorList>
            <person name="Liu Y."/>
            <person name="Lai Q."/>
            <person name="Shao Z."/>
        </authorList>
    </citation>
    <scope>NUCLEOTIDE SEQUENCE [LARGE SCALE GENOMIC DNA]</scope>
    <source>
        <strain evidence="8 10">CF12-14</strain>
    </source>
</reference>
<keyword evidence="2 4" id="KW-0456">Lyase</keyword>
<sequence>MLSNNKWWVLLALGSVVLTACSAKPEGRYQMRNDQAPLRTPTAAELTPLEPRYEPLSRQGNMDSYSVFGQTYHVLPSAQGYSEVGRASWYGEKFHGHLTSNGEYYDMYGLSAAHRYLPLPTYVKVTNLNNGREAIVRVNDRGPFHPERIIDLSYAAAYKLDMLHSGTAPVRVEAIFMPPPLVASQADGDTSSSSTGTEVVYIQLTALSDPTRLTELKANLAEKYALNATSRERNGLHRLLLGPFNESQASEWLQRLRNDGFNQAFRVNQ</sequence>
<evidence type="ECO:0000313" key="9">
    <source>
        <dbReference type="Proteomes" id="UP000249203"/>
    </source>
</evidence>
<dbReference type="InterPro" id="IPR036680">
    <property type="entry name" value="SPOR-like_sf"/>
</dbReference>
<keyword evidence="4" id="KW-0564">Palmitate</keyword>
<evidence type="ECO:0000256" key="1">
    <source>
        <dbReference type="ARBA" id="ARBA00022729"/>
    </source>
</evidence>
<protein>
    <recommendedName>
        <fullName evidence="4">Endolytic peptidoglycan transglycosylase RlpA</fullName>
        <ecNumber evidence="4">4.2.2.-</ecNumber>
    </recommendedName>
</protein>
<dbReference type="Gene3D" id="2.40.40.10">
    <property type="entry name" value="RlpA-like domain"/>
    <property type="match status" value="1"/>
</dbReference>
<keyword evidence="1" id="KW-0732">Signal</keyword>
<proteinExistence type="inferred from homology"/>
<evidence type="ECO:0000259" key="6">
    <source>
        <dbReference type="PROSITE" id="PS51724"/>
    </source>
</evidence>
<dbReference type="Gene3D" id="3.30.70.1070">
    <property type="entry name" value="Sporulation related repeat"/>
    <property type="match status" value="1"/>
</dbReference>
<dbReference type="Proteomes" id="UP000249203">
    <property type="component" value="Unassembled WGS sequence"/>
</dbReference>
<dbReference type="PANTHER" id="PTHR34183:SF1">
    <property type="entry name" value="ENDOLYTIC PEPTIDOGLYCAN TRANSGLYCOSYLASE RLPA"/>
    <property type="match status" value="1"/>
</dbReference>
<comment type="subcellular location">
    <subcellularLocation>
        <location evidence="4">Cell membrane</location>
        <topology evidence="4">Lipid-anchor</topology>
    </subcellularLocation>
</comment>
<comment type="similarity">
    <text evidence="4 5">Belongs to the RlpA family.</text>
</comment>
<dbReference type="RefSeq" id="WP_111569489.1">
    <property type="nucleotide sequence ID" value="NZ_PIPK01000007.1"/>
</dbReference>
<dbReference type="GO" id="GO:0071555">
    <property type="term" value="P:cell wall organization"/>
    <property type="evidence" value="ECO:0007669"/>
    <property type="project" value="UniProtKB-KW"/>
</dbReference>
<keyword evidence="3 4" id="KW-0961">Cell wall biogenesis/degradation</keyword>
<dbReference type="GO" id="GO:0000270">
    <property type="term" value="P:peptidoglycan metabolic process"/>
    <property type="evidence" value="ECO:0007669"/>
    <property type="project" value="UniProtKB-UniRule"/>
</dbReference>
<dbReference type="InterPro" id="IPR009009">
    <property type="entry name" value="RlpA-like_DPBB"/>
</dbReference>
<gene>
    <name evidence="4" type="primary">rlpA</name>
    <name evidence="7" type="ORF">B0I24_10733</name>
    <name evidence="8" type="ORF">CWE07_09105</name>
</gene>
<dbReference type="PROSITE" id="PS51724">
    <property type="entry name" value="SPOR"/>
    <property type="match status" value="1"/>
</dbReference>
<reference evidence="7 9" key="2">
    <citation type="submission" date="2018-06" db="EMBL/GenBank/DDBJ databases">
        <title>Genomic Encyclopedia of Type Strains, Phase III (KMG-III): the genomes of soil and plant-associated and newly described type strains.</title>
        <authorList>
            <person name="Whitman W."/>
        </authorList>
    </citation>
    <scope>NUCLEOTIDE SEQUENCE [LARGE SCALE GENOMIC DNA]</scope>
    <source>
        <strain evidence="7 9">CGMCC 1.15366</strain>
    </source>
</reference>
<dbReference type="NCBIfam" id="TIGR00413">
    <property type="entry name" value="rlpA"/>
    <property type="match status" value="1"/>
</dbReference>
<evidence type="ECO:0000256" key="2">
    <source>
        <dbReference type="ARBA" id="ARBA00023239"/>
    </source>
</evidence>
<dbReference type="EC" id="4.2.2.-" evidence="4"/>
<evidence type="ECO:0000256" key="3">
    <source>
        <dbReference type="ARBA" id="ARBA00023316"/>
    </source>
</evidence>
<dbReference type="GO" id="GO:0009279">
    <property type="term" value="C:cell outer membrane"/>
    <property type="evidence" value="ECO:0007669"/>
    <property type="project" value="TreeGrafter"/>
</dbReference>
<keyword evidence="10" id="KW-1185">Reference proteome</keyword>
<dbReference type="SUPFAM" id="SSF110997">
    <property type="entry name" value="Sporulation related repeat"/>
    <property type="match status" value="1"/>
</dbReference>
<organism evidence="7 9">
    <name type="scientific">Aliidiomarina maris</name>
    <dbReference type="NCBI Taxonomy" id="531312"/>
    <lineage>
        <taxon>Bacteria</taxon>
        <taxon>Pseudomonadati</taxon>
        <taxon>Pseudomonadota</taxon>
        <taxon>Gammaproteobacteria</taxon>
        <taxon>Alteromonadales</taxon>
        <taxon>Idiomarinaceae</taxon>
        <taxon>Aliidiomarina</taxon>
    </lineage>
</organism>
<accession>A0A327WUW1</accession>
<dbReference type="Pfam" id="PF03330">
    <property type="entry name" value="DPBB_1"/>
    <property type="match status" value="1"/>
</dbReference>
<dbReference type="GO" id="GO:0008932">
    <property type="term" value="F:lytic endotransglycosylase activity"/>
    <property type="evidence" value="ECO:0007669"/>
    <property type="project" value="UniProtKB-UniRule"/>
</dbReference>
<dbReference type="Proteomes" id="UP000287865">
    <property type="component" value="Unassembled WGS sequence"/>
</dbReference>
<evidence type="ECO:0000256" key="4">
    <source>
        <dbReference type="HAMAP-Rule" id="MF_02071"/>
    </source>
</evidence>
<keyword evidence="4 7" id="KW-0449">Lipoprotein</keyword>
<dbReference type="CDD" id="cd22268">
    <property type="entry name" value="DPBB_RlpA-like"/>
    <property type="match status" value="1"/>
</dbReference>
<dbReference type="PROSITE" id="PS51257">
    <property type="entry name" value="PROKAR_LIPOPROTEIN"/>
    <property type="match status" value="1"/>
</dbReference>